<dbReference type="GO" id="GO:0005737">
    <property type="term" value="C:cytoplasm"/>
    <property type="evidence" value="ECO:0007669"/>
    <property type="project" value="TreeGrafter"/>
</dbReference>
<comment type="similarity">
    <text evidence="1 4">Belongs to the aldehyde dehydrogenase family.</text>
</comment>
<gene>
    <name evidence="6" type="ORF">JCM19274_5298</name>
</gene>
<dbReference type="InterPro" id="IPR016162">
    <property type="entry name" value="Ald_DH_N"/>
</dbReference>
<dbReference type="EMBL" id="BBNU01000001">
    <property type="protein sequence ID" value="GAL77585.1"/>
    <property type="molecule type" value="Genomic_DNA"/>
</dbReference>
<dbReference type="SUPFAM" id="SSF53720">
    <property type="entry name" value="ALDH-like"/>
    <property type="match status" value="1"/>
</dbReference>
<dbReference type="InterPro" id="IPR012394">
    <property type="entry name" value="Aldehyde_DH_NAD(P)"/>
</dbReference>
<name>A0A090WKJ1_9FLAO</name>
<protein>
    <submittedName>
        <fullName evidence="6">Aldehyde dehydrogenase</fullName>
        <ecNumber evidence="6">1.2.1.3</ecNumber>
    </submittedName>
</protein>
<dbReference type="PROSITE" id="PS00687">
    <property type="entry name" value="ALDEHYDE_DEHYDR_GLU"/>
    <property type="match status" value="1"/>
</dbReference>
<evidence type="ECO:0000259" key="5">
    <source>
        <dbReference type="Pfam" id="PF00171"/>
    </source>
</evidence>
<dbReference type="EC" id="1.2.1.3" evidence="6"/>
<evidence type="ECO:0000313" key="7">
    <source>
        <dbReference type="Proteomes" id="UP000029643"/>
    </source>
</evidence>
<evidence type="ECO:0000256" key="1">
    <source>
        <dbReference type="ARBA" id="ARBA00009986"/>
    </source>
</evidence>
<sequence>MVLKPSELTENTSRLISNLVKNVFPEELATSIEGGVDVATALLNQRWDYIFFTGSVSVGKIIAQAAAKHLTPVTLELGGKSPHVL</sequence>
<evidence type="ECO:0000256" key="4">
    <source>
        <dbReference type="RuleBase" id="RU003345"/>
    </source>
</evidence>
<dbReference type="GO" id="GO:0004029">
    <property type="term" value="F:aldehyde dehydrogenase (NAD+) activity"/>
    <property type="evidence" value="ECO:0007669"/>
    <property type="project" value="UniProtKB-EC"/>
</dbReference>
<reference evidence="6 7" key="1">
    <citation type="journal article" date="2014" name="Genome Announc.">
        <title>Draft Genome Sequences of Marine Flavobacterium Algibacter lectus Strains SS8 and NR4.</title>
        <authorList>
            <person name="Takatani N."/>
            <person name="Nakanishi M."/>
            <person name="Meirelles P."/>
            <person name="Mino S."/>
            <person name="Suda W."/>
            <person name="Oshima K."/>
            <person name="Hattori M."/>
            <person name="Ohkuma M."/>
            <person name="Hosokawa M."/>
            <person name="Miyashita K."/>
            <person name="Thompson F.L."/>
            <person name="Niwa A."/>
            <person name="Sawabe T."/>
            <person name="Sawabe T."/>
        </authorList>
    </citation>
    <scope>NUCLEOTIDE SEQUENCE [LARGE SCALE GENOMIC DNA]</scope>
    <source>
        <strain evidence="7">JCM19274</strain>
    </source>
</reference>
<evidence type="ECO:0000256" key="2">
    <source>
        <dbReference type="ARBA" id="ARBA00023002"/>
    </source>
</evidence>
<evidence type="ECO:0000313" key="6">
    <source>
        <dbReference type="EMBL" id="GAL77585.1"/>
    </source>
</evidence>
<dbReference type="PANTHER" id="PTHR43570">
    <property type="entry name" value="ALDEHYDE DEHYDROGENASE"/>
    <property type="match status" value="1"/>
</dbReference>
<dbReference type="Proteomes" id="UP000029643">
    <property type="component" value="Unassembled WGS sequence"/>
</dbReference>
<accession>A0A090WKJ1</accession>
<feature type="active site" evidence="3">
    <location>
        <position position="76"/>
    </location>
</feature>
<dbReference type="AlphaFoldDB" id="A0A090WKJ1"/>
<dbReference type="InterPro" id="IPR015590">
    <property type="entry name" value="Aldehyde_DH_dom"/>
</dbReference>
<proteinExistence type="inferred from homology"/>
<comment type="caution">
    <text evidence="6">The sequence shown here is derived from an EMBL/GenBank/DDBJ whole genome shotgun (WGS) entry which is preliminary data.</text>
</comment>
<dbReference type="Gene3D" id="3.40.605.10">
    <property type="entry name" value="Aldehyde Dehydrogenase, Chain A, domain 1"/>
    <property type="match status" value="1"/>
</dbReference>
<dbReference type="InterPro" id="IPR029510">
    <property type="entry name" value="Ald_DH_CS_GLU"/>
</dbReference>
<evidence type="ECO:0000256" key="3">
    <source>
        <dbReference type="PROSITE-ProRule" id="PRU10007"/>
    </source>
</evidence>
<feature type="domain" description="Aldehyde dehydrogenase" evidence="5">
    <location>
        <begin position="1"/>
        <end position="84"/>
    </location>
</feature>
<dbReference type="PANTHER" id="PTHR43570:SF16">
    <property type="entry name" value="ALDEHYDE DEHYDROGENASE TYPE III, ISOFORM Q"/>
    <property type="match status" value="1"/>
</dbReference>
<organism evidence="6 7">
    <name type="scientific">Algibacter lectus</name>
    <dbReference type="NCBI Taxonomy" id="221126"/>
    <lineage>
        <taxon>Bacteria</taxon>
        <taxon>Pseudomonadati</taxon>
        <taxon>Bacteroidota</taxon>
        <taxon>Flavobacteriia</taxon>
        <taxon>Flavobacteriales</taxon>
        <taxon>Flavobacteriaceae</taxon>
        <taxon>Algibacter</taxon>
    </lineage>
</organism>
<keyword evidence="2 4" id="KW-0560">Oxidoreductase</keyword>
<dbReference type="InterPro" id="IPR016161">
    <property type="entry name" value="Ald_DH/histidinol_DH"/>
</dbReference>
<dbReference type="GO" id="GO:0006081">
    <property type="term" value="P:aldehyde metabolic process"/>
    <property type="evidence" value="ECO:0007669"/>
    <property type="project" value="InterPro"/>
</dbReference>
<dbReference type="Pfam" id="PF00171">
    <property type="entry name" value="Aldedh"/>
    <property type="match status" value="1"/>
</dbReference>